<evidence type="ECO:0000256" key="1">
    <source>
        <dbReference type="ARBA" id="ARBA00022428"/>
    </source>
</evidence>
<sequence>MNTNDAVFAGAIPDLYDRFLVPLIFQTYADDLAERIAAARPKRLLEIAAGTGALTRALAARLPADATIIATDLNQPMLDRAIAQQADDKRITFQIADAMALPFEDGGFDVVACQFGVMFFPDKVKAYREALRLLRPGGRYVFNVWDALPANVFAETVTMALGAMFPEDPPLFMARTPHGHFDQARIRADLTAAGFGSIDMQTVARISHGGSAREVAMTYCQGTPMRAEIETRRPGGLMEATDKAAEALERRFGSGPIEGAIRAIVVEAMP</sequence>
<dbReference type="PROSITE" id="PS51608">
    <property type="entry name" value="SAM_MT_UBIE"/>
    <property type="match status" value="1"/>
</dbReference>
<evidence type="ECO:0000313" key="3">
    <source>
        <dbReference type="EMBL" id="SHG08525.1"/>
    </source>
</evidence>
<keyword evidence="3" id="KW-0830">Ubiquinone</keyword>
<gene>
    <name evidence="3" type="ORF">SAMN02745157_3556</name>
</gene>
<dbReference type="CDD" id="cd02440">
    <property type="entry name" value="AdoMet_MTases"/>
    <property type="match status" value="1"/>
</dbReference>
<keyword evidence="1" id="KW-0474">Menaquinone biosynthesis</keyword>
<dbReference type="GO" id="GO:0008757">
    <property type="term" value="F:S-adenosylmethionine-dependent methyltransferase activity"/>
    <property type="evidence" value="ECO:0007669"/>
    <property type="project" value="InterPro"/>
</dbReference>
<evidence type="ECO:0000259" key="2">
    <source>
        <dbReference type="Pfam" id="PF08241"/>
    </source>
</evidence>
<proteinExistence type="predicted"/>
<protein>
    <submittedName>
        <fullName evidence="3">Ubiquinone/menaquinone biosynthesis C-methylase UbiE</fullName>
    </submittedName>
</protein>
<reference evidence="3 4" key="1">
    <citation type="submission" date="2016-11" db="EMBL/GenBank/DDBJ databases">
        <authorList>
            <person name="Jaros S."/>
            <person name="Januszkiewicz K."/>
            <person name="Wedrychowicz H."/>
        </authorList>
    </citation>
    <scope>NUCLEOTIDE SEQUENCE [LARGE SCALE GENOMIC DNA]</scope>
    <source>
        <strain evidence="3 4">DSM 19436</strain>
    </source>
</reference>
<dbReference type="Pfam" id="PF08241">
    <property type="entry name" value="Methyltransf_11"/>
    <property type="match status" value="1"/>
</dbReference>
<name>A0A1M5GY72_9HYPH</name>
<dbReference type="InterPro" id="IPR029063">
    <property type="entry name" value="SAM-dependent_MTases_sf"/>
</dbReference>
<keyword evidence="3" id="KW-0808">Transferase</keyword>
<dbReference type="AlphaFoldDB" id="A0A1M5GY72"/>
<dbReference type="SUPFAM" id="SSF53335">
    <property type="entry name" value="S-adenosyl-L-methionine-dependent methyltransferases"/>
    <property type="match status" value="1"/>
</dbReference>
<dbReference type="InterPro" id="IPR013216">
    <property type="entry name" value="Methyltransf_11"/>
</dbReference>
<evidence type="ECO:0000313" key="4">
    <source>
        <dbReference type="Proteomes" id="UP000184485"/>
    </source>
</evidence>
<feature type="domain" description="Methyltransferase type 11" evidence="2">
    <location>
        <begin position="45"/>
        <end position="142"/>
    </location>
</feature>
<dbReference type="OrthoDB" id="9787738at2"/>
<dbReference type="STRING" id="1122133.SAMN02745157_3556"/>
<organism evidence="3 4">
    <name type="scientific">Kaistia soli DSM 19436</name>
    <dbReference type="NCBI Taxonomy" id="1122133"/>
    <lineage>
        <taxon>Bacteria</taxon>
        <taxon>Pseudomonadati</taxon>
        <taxon>Pseudomonadota</taxon>
        <taxon>Alphaproteobacteria</taxon>
        <taxon>Hyphomicrobiales</taxon>
        <taxon>Kaistiaceae</taxon>
        <taxon>Kaistia</taxon>
    </lineage>
</organism>
<dbReference type="PANTHER" id="PTHR43591">
    <property type="entry name" value="METHYLTRANSFERASE"/>
    <property type="match status" value="1"/>
</dbReference>
<dbReference type="GO" id="GO:0032259">
    <property type="term" value="P:methylation"/>
    <property type="evidence" value="ECO:0007669"/>
    <property type="project" value="UniProtKB-KW"/>
</dbReference>
<dbReference type="EMBL" id="FQUP01000003">
    <property type="protein sequence ID" value="SHG08525.1"/>
    <property type="molecule type" value="Genomic_DNA"/>
</dbReference>
<dbReference type="Proteomes" id="UP000184485">
    <property type="component" value="Unassembled WGS sequence"/>
</dbReference>
<keyword evidence="3" id="KW-0489">Methyltransferase</keyword>
<dbReference type="InterPro" id="IPR004033">
    <property type="entry name" value="UbiE/COQ5_MeTrFase"/>
</dbReference>
<dbReference type="RefSeq" id="WP_073055292.1">
    <property type="nucleotide sequence ID" value="NZ_FQUP01000003.1"/>
</dbReference>
<dbReference type="Gene3D" id="3.40.50.150">
    <property type="entry name" value="Vaccinia Virus protein VP39"/>
    <property type="match status" value="1"/>
</dbReference>
<accession>A0A1M5GY72</accession>
<dbReference type="GO" id="GO:0009234">
    <property type="term" value="P:menaquinone biosynthetic process"/>
    <property type="evidence" value="ECO:0007669"/>
    <property type="project" value="UniProtKB-KW"/>
</dbReference>
<keyword evidence="4" id="KW-1185">Reference proteome</keyword>